<protein>
    <submittedName>
        <fullName evidence="1">Uncharacterized protein</fullName>
    </submittedName>
</protein>
<proteinExistence type="predicted"/>
<dbReference type="AlphaFoldDB" id="A0A8H6H6V2"/>
<accession>A0A8H6H6V2</accession>
<dbReference type="Proteomes" id="UP000521943">
    <property type="component" value="Unassembled WGS sequence"/>
</dbReference>
<evidence type="ECO:0000313" key="2">
    <source>
        <dbReference type="Proteomes" id="UP000521943"/>
    </source>
</evidence>
<dbReference type="EMBL" id="JACGCI010000238">
    <property type="protein sequence ID" value="KAF6741523.1"/>
    <property type="molecule type" value="Genomic_DNA"/>
</dbReference>
<sequence length="276" mass="31678">MYNHSPPQIHFVVSWLPDIRANEIRNPVRIRRRQGLREANDSCGFIPGALDPVVLGVMQEDIVYHGNELIERKKEYNSHLQGPDKSSGAAYQKLQQGHIHLYELLHPNHGEQTPTQFSHYSVPYRSPAAAIAYFWRDPRVASIEVSQETGFNAISATNGSTPNTISRHSATWIGGICIERHALRPKDPKGIEPFSESFDKPSEMEKLFKAERGVRKYDTERALCGWCDKWLYAPELPFNEAVQTWRAHHTRCMESRVDTGSKRHRMHIWKASKPRS</sequence>
<reference evidence="1 2" key="1">
    <citation type="submission" date="2020-07" db="EMBL/GenBank/DDBJ databases">
        <title>Comparative genomics of pyrophilous fungi reveals a link between fire events and developmental genes.</title>
        <authorList>
            <consortium name="DOE Joint Genome Institute"/>
            <person name="Steindorff A.S."/>
            <person name="Carver A."/>
            <person name="Calhoun S."/>
            <person name="Stillman K."/>
            <person name="Liu H."/>
            <person name="Lipzen A."/>
            <person name="Pangilinan J."/>
            <person name="Labutti K."/>
            <person name="Bruns T.D."/>
            <person name="Grigoriev I.V."/>
        </authorList>
    </citation>
    <scope>NUCLEOTIDE SEQUENCE [LARGE SCALE GENOMIC DNA]</scope>
    <source>
        <strain evidence="1 2">CBS 144469</strain>
    </source>
</reference>
<keyword evidence="2" id="KW-1185">Reference proteome</keyword>
<evidence type="ECO:0000313" key="1">
    <source>
        <dbReference type="EMBL" id="KAF6741523.1"/>
    </source>
</evidence>
<comment type="caution">
    <text evidence="1">The sequence shown here is derived from an EMBL/GenBank/DDBJ whole genome shotgun (WGS) entry which is preliminary data.</text>
</comment>
<organism evidence="1 2">
    <name type="scientific">Ephemerocybe angulata</name>
    <dbReference type="NCBI Taxonomy" id="980116"/>
    <lineage>
        <taxon>Eukaryota</taxon>
        <taxon>Fungi</taxon>
        <taxon>Dikarya</taxon>
        <taxon>Basidiomycota</taxon>
        <taxon>Agaricomycotina</taxon>
        <taxon>Agaricomycetes</taxon>
        <taxon>Agaricomycetidae</taxon>
        <taxon>Agaricales</taxon>
        <taxon>Agaricineae</taxon>
        <taxon>Psathyrellaceae</taxon>
        <taxon>Ephemerocybe</taxon>
    </lineage>
</organism>
<name>A0A8H6H6V2_9AGAR</name>
<gene>
    <name evidence="1" type="ORF">DFP72DRAFT_862078</name>
</gene>